<dbReference type="InterPro" id="IPR029044">
    <property type="entry name" value="Nucleotide-diphossugar_trans"/>
</dbReference>
<evidence type="ECO:0000256" key="5">
    <source>
        <dbReference type="ARBA" id="ARBA00022679"/>
    </source>
</evidence>
<evidence type="ECO:0000256" key="9">
    <source>
        <dbReference type="ARBA" id="ARBA00023034"/>
    </source>
</evidence>
<dbReference type="Proteomes" id="UP001221898">
    <property type="component" value="Unassembled WGS sequence"/>
</dbReference>
<evidence type="ECO:0000256" key="2">
    <source>
        <dbReference type="ARBA" id="ARBA00004922"/>
    </source>
</evidence>
<dbReference type="GO" id="GO:0006493">
    <property type="term" value="P:protein O-linked glycosylation"/>
    <property type="evidence" value="ECO:0007669"/>
    <property type="project" value="TreeGrafter"/>
</dbReference>
<dbReference type="SUPFAM" id="SSF53448">
    <property type="entry name" value="Nucleotide-diphospho-sugar transferases"/>
    <property type="match status" value="1"/>
</dbReference>
<evidence type="ECO:0000256" key="12">
    <source>
        <dbReference type="ARBA" id="ARBA00023180"/>
    </source>
</evidence>
<keyword evidence="10" id="KW-0443">Lipid metabolism</keyword>
<dbReference type="GO" id="GO:0006629">
    <property type="term" value="P:lipid metabolic process"/>
    <property type="evidence" value="ECO:0007669"/>
    <property type="project" value="UniProtKB-KW"/>
</dbReference>
<keyword evidence="8" id="KW-1133">Transmembrane helix</keyword>
<evidence type="ECO:0000256" key="8">
    <source>
        <dbReference type="ARBA" id="ARBA00022989"/>
    </source>
</evidence>
<keyword evidence="4 13" id="KW-0328">Glycosyltransferase</keyword>
<keyword evidence="11" id="KW-0472">Membrane</keyword>
<dbReference type="AlphaFoldDB" id="A0AAD7WD89"/>
<comment type="similarity">
    <text evidence="3 13">Belongs to the glycosyltransferase 31 family.</text>
</comment>
<dbReference type="EMBL" id="JAINUG010000154">
    <property type="protein sequence ID" value="KAJ8391694.1"/>
    <property type="molecule type" value="Genomic_DNA"/>
</dbReference>
<name>A0AAD7WD89_9TELE</name>
<evidence type="ECO:0000256" key="7">
    <source>
        <dbReference type="ARBA" id="ARBA00022968"/>
    </source>
</evidence>
<keyword evidence="9 13" id="KW-0333">Golgi apparatus</keyword>
<dbReference type="Pfam" id="PF01762">
    <property type="entry name" value="Galactosyl_T"/>
    <property type="match status" value="1"/>
</dbReference>
<dbReference type="InterPro" id="IPR002659">
    <property type="entry name" value="Glyco_trans_31"/>
</dbReference>
<evidence type="ECO:0000256" key="1">
    <source>
        <dbReference type="ARBA" id="ARBA00004323"/>
    </source>
</evidence>
<reference evidence="14" key="1">
    <citation type="journal article" date="2023" name="Science">
        <title>Genome structures resolve the early diversification of teleost fishes.</title>
        <authorList>
            <person name="Parey E."/>
            <person name="Louis A."/>
            <person name="Montfort J."/>
            <person name="Bouchez O."/>
            <person name="Roques C."/>
            <person name="Iampietro C."/>
            <person name="Lluch J."/>
            <person name="Castinel A."/>
            <person name="Donnadieu C."/>
            <person name="Desvignes T."/>
            <person name="Floi Bucao C."/>
            <person name="Jouanno E."/>
            <person name="Wen M."/>
            <person name="Mejri S."/>
            <person name="Dirks R."/>
            <person name="Jansen H."/>
            <person name="Henkel C."/>
            <person name="Chen W.J."/>
            <person name="Zahm M."/>
            <person name="Cabau C."/>
            <person name="Klopp C."/>
            <person name="Thompson A.W."/>
            <person name="Robinson-Rechavi M."/>
            <person name="Braasch I."/>
            <person name="Lecointre G."/>
            <person name="Bobe J."/>
            <person name="Postlethwait J.H."/>
            <person name="Berthelot C."/>
            <person name="Roest Crollius H."/>
            <person name="Guiguen Y."/>
        </authorList>
    </citation>
    <scope>NUCLEOTIDE SEQUENCE</scope>
    <source>
        <strain evidence="14">NC1722</strain>
    </source>
</reference>
<evidence type="ECO:0000256" key="13">
    <source>
        <dbReference type="RuleBase" id="RU363063"/>
    </source>
</evidence>
<keyword evidence="7" id="KW-0735">Signal-anchor</keyword>
<evidence type="ECO:0000256" key="4">
    <source>
        <dbReference type="ARBA" id="ARBA00022676"/>
    </source>
</evidence>
<comment type="pathway">
    <text evidence="2">Protein modification; protein glycosylation.</text>
</comment>
<keyword evidence="5" id="KW-0808">Transferase</keyword>
<evidence type="ECO:0000313" key="15">
    <source>
        <dbReference type="Proteomes" id="UP001221898"/>
    </source>
</evidence>
<dbReference type="PANTHER" id="PTHR11214">
    <property type="entry name" value="BETA-1,3-N-ACETYLGLUCOSAMINYLTRANSFERASE"/>
    <property type="match status" value="1"/>
</dbReference>
<comment type="subcellular location">
    <subcellularLocation>
        <location evidence="1 13">Golgi apparatus membrane</location>
        <topology evidence="1 13">Single-pass type II membrane protein</topology>
    </subcellularLocation>
</comment>
<organism evidence="14 15">
    <name type="scientific">Aldrovandia affinis</name>
    <dbReference type="NCBI Taxonomy" id="143900"/>
    <lineage>
        <taxon>Eukaryota</taxon>
        <taxon>Metazoa</taxon>
        <taxon>Chordata</taxon>
        <taxon>Craniata</taxon>
        <taxon>Vertebrata</taxon>
        <taxon>Euteleostomi</taxon>
        <taxon>Actinopterygii</taxon>
        <taxon>Neopterygii</taxon>
        <taxon>Teleostei</taxon>
        <taxon>Notacanthiformes</taxon>
        <taxon>Halosauridae</taxon>
        <taxon>Aldrovandia</taxon>
    </lineage>
</organism>
<accession>A0AAD7WD89</accession>
<evidence type="ECO:0000256" key="11">
    <source>
        <dbReference type="ARBA" id="ARBA00023136"/>
    </source>
</evidence>
<dbReference type="PANTHER" id="PTHR11214:SF376">
    <property type="entry name" value="HEXOSYLTRANSFERASE"/>
    <property type="match status" value="1"/>
</dbReference>
<evidence type="ECO:0000256" key="10">
    <source>
        <dbReference type="ARBA" id="ARBA00023098"/>
    </source>
</evidence>
<keyword evidence="15" id="KW-1185">Reference proteome</keyword>
<dbReference type="Gene3D" id="3.90.550.50">
    <property type="match status" value="1"/>
</dbReference>
<protein>
    <recommendedName>
        <fullName evidence="13">Hexosyltransferase</fullName>
        <ecNumber evidence="13">2.4.1.-</ecNumber>
    </recommendedName>
</protein>
<dbReference type="EC" id="2.4.1.-" evidence="13"/>
<dbReference type="FunFam" id="3.90.550.50:FF:000001">
    <property type="entry name" value="Hexosyltransferase"/>
    <property type="match status" value="1"/>
</dbReference>
<evidence type="ECO:0000256" key="6">
    <source>
        <dbReference type="ARBA" id="ARBA00022692"/>
    </source>
</evidence>
<sequence length="373" mass="42505">MCNLFFLFFKCLQNTIICQLKSENAFDCHFAMKLLIPTHRKPGLVCVSALVSCLLILKLLAPMSTIRQSVVLKQKNEDFLGHFNKPISEVRRTGINFESLFQMNLEGVPLCPQGQVVMILVTSAPWHSKQRIAIRDTWAKKQGHDAHPWQVLFLIGQRLEVGISPEILQEQQAFGDILVGNYADSYRNLTLKVMHGLKWAAENCGPQFILKTDDDCFVNTDYLPRFLAEFNSMKTGLYAGSLFAPGKRQVIRDPLSKWYVSWDDFREEEYPPYASGIGYILSTDVVRRILKAAESVPPVPMEDAYVGILAKEAGVPVVSSARFTKHNVNWRVCNYRYLMVIHHLDVTELKVAQENMIKARTACSQTKEITMWK</sequence>
<keyword evidence="12" id="KW-0325">Glycoprotein</keyword>
<comment type="caution">
    <text evidence="14">The sequence shown here is derived from an EMBL/GenBank/DDBJ whole genome shotgun (WGS) entry which is preliminary data.</text>
</comment>
<gene>
    <name evidence="14" type="ORF">AAFF_G00086440</name>
</gene>
<evidence type="ECO:0000256" key="3">
    <source>
        <dbReference type="ARBA" id="ARBA00008661"/>
    </source>
</evidence>
<dbReference type="GO" id="GO:0008499">
    <property type="term" value="F:N-acetyl-beta-D-glucosaminide beta-(1,3)-galactosyltransferase activity"/>
    <property type="evidence" value="ECO:0007669"/>
    <property type="project" value="TreeGrafter"/>
</dbReference>
<keyword evidence="6" id="KW-0812">Transmembrane</keyword>
<proteinExistence type="inferred from homology"/>
<evidence type="ECO:0000313" key="14">
    <source>
        <dbReference type="EMBL" id="KAJ8391694.1"/>
    </source>
</evidence>
<dbReference type="GO" id="GO:0000139">
    <property type="term" value="C:Golgi membrane"/>
    <property type="evidence" value="ECO:0007669"/>
    <property type="project" value="UniProtKB-SubCell"/>
</dbReference>